<dbReference type="InterPro" id="IPR050639">
    <property type="entry name" value="SSR_resolvase"/>
</dbReference>
<dbReference type="AlphaFoldDB" id="A0A0H2MYD4"/>
<keyword evidence="3" id="KW-0230">DNA invertase</keyword>
<evidence type="ECO:0000313" key="8">
    <source>
        <dbReference type="Proteomes" id="UP000035444"/>
    </source>
</evidence>
<dbReference type="PANTHER" id="PTHR30461:SF2">
    <property type="entry name" value="SERINE RECOMBINASE PINE-RELATED"/>
    <property type="match status" value="1"/>
</dbReference>
<dbReference type="Pfam" id="PF02796">
    <property type="entry name" value="HTH_7"/>
    <property type="match status" value="1"/>
</dbReference>
<dbReference type="InterPro" id="IPR006120">
    <property type="entry name" value="Resolvase_HTH_dom"/>
</dbReference>
<accession>A0A0H2MYD4</accession>
<organism evidence="7 8">
    <name type="scientific">Kiloniella spongiae</name>
    <dbReference type="NCBI Taxonomy" id="1489064"/>
    <lineage>
        <taxon>Bacteria</taxon>
        <taxon>Pseudomonadati</taxon>
        <taxon>Pseudomonadota</taxon>
        <taxon>Alphaproteobacteria</taxon>
        <taxon>Rhodospirillales</taxon>
        <taxon>Kiloniellaceae</taxon>
        <taxon>Kiloniella</taxon>
    </lineage>
</organism>
<dbReference type="RefSeq" id="WP_047763071.1">
    <property type="nucleotide sequence ID" value="NZ_LAQL01000003.1"/>
</dbReference>
<keyword evidence="2" id="KW-0229">DNA integration</keyword>
<keyword evidence="5" id="KW-0233">DNA recombination</keyword>
<gene>
    <name evidence="7" type="ORF">WH96_05365</name>
</gene>
<keyword evidence="4" id="KW-0238">DNA-binding</keyword>
<dbReference type="PROSITE" id="PS51736">
    <property type="entry name" value="RECOMBINASES_3"/>
    <property type="match status" value="1"/>
</dbReference>
<dbReference type="GO" id="GO:0015074">
    <property type="term" value="P:DNA integration"/>
    <property type="evidence" value="ECO:0007669"/>
    <property type="project" value="UniProtKB-KW"/>
</dbReference>
<dbReference type="Gene3D" id="1.10.10.60">
    <property type="entry name" value="Homeodomain-like"/>
    <property type="match status" value="1"/>
</dbReference>
<evidence type="ECO:0000256" key="3">
    <source>
        <dbReference type="ARBA" id="ARBA00023100"/>
    </source>
</evidence>
<dbReference type="InterPro" id="IPR006119">
    <property type="entry name" value="Resolv_N"/>
</dbReference>
<evidence type="ECO:0000313" key="7">
    <source>
        <dbReference type="EMBL" id="KLN61735.1"/>
    </source>
</evidence>
<dbReference type="EMBL" id="LAQL01000003">
    <property type="protein sequence ID" value="KLN61735.1"/>
    <property type="molecule type" value="Genomic_DNA"/>
</dbReference>
<dbReference type="SMART" id="SM00857">
    <property type="entry name" value="Resolvase"/>
    <property type="match status" value="1"/>
</dbReference>
<dbReference type="STRING" id="1489064.WH96_05365"/>
<keyword evidence="8" id="KW-1185">Reference proteome</keyword>
<dbReference type="FunFam" id="3.40.50.1390:FF:000001">
    <property type="entry name" value="DNA recombinase"/>
    <property type="match status" value="1"/>
</dbReference>
<evidence type="ECO:0000256" key="5">
    <source>
        <dbReference type="ARBA" id="ARBA00023172"/>
    </source>
</evidence>
<evidence type="ECO:0000256" key="4">
    <source>
        <dbReference type="ARBA" id="ARBA00023125"/>
    </source>
</evidence>
<dbReference type="OrthoDB" id="2290206at2"/>
<evidence type="ECO:0000259" key="6">
    <source>
        <dbReference type="PROSITE" id="PS51736"/>
    </source>
</evidence>
<dbReference type="Proteomes" id="UP000035444">
    <property type="component" value="Unassembled WGS sequence"/>
</dbReference>
<sequence length="190" mass="21127">MKFGYARISTNEQNLDLQIDALKKAGCEEIFSEIVSGTKTERKELDKLLDLVRADDVIVIWKLDRLGRSLKHLIMLVNKLVGEGVGIKSLNDPIDTTNPQGRLVFNIFASLAEFERDLISERTQAGLKAARARGRTGGRPKGLSEEAKLKAIAAETLYREGELPVTSIAENLGISKATLYSYLRHRGIKF</sequence>
<comment type="similarity">
    <text evidence="1">Belongs to the site-specific recombinase resolvase family.</text>
</comment>
<dbReference type="Pfam" id="PF00239">
    <property type="entry name" value="Resolvase"/>
    <property type="match status" value="1"/>
</dbReference>
<dbReference type="PATRIC" id="fig|1489064.4.peg.2284"/>
<name>A0A0H2MYD4_9PROT</name>
<protein>
    <submittedName>
        <fullName evidence="7">Resolvase</fullName>
    </submittedName>
</protein>
<dbReference type="GO" id="GO:0003677">
    <property type="term" value="F:DNA binding"/>
    <property type="evidence" value="ECO:0007669"/>
    <property type="project" value="UniProtKB-KW"/>
</dbReference>
<proteinExistence type="inferred from homology"/>
<evidence type="ECO:0000256" key="1">
    <source>
        <dbReference type="ARBA" id="ARBA00009913"/>
    </source>
</evidence>
<feature type="domain" description="Resolvase/invertase-type recombinase catalytic" evidence="6">
    <location>
        <begin position="1"/>
        <end position="134"/>
    </location>
</feature>
<dbReference type="InterPro" id="IPR036162">
    <property type="entry name" value="Resolvase-like_N_sf"/>
</dbReference>
<dbReference type="SUPFAM" id="SSF53041">
    <property type="entry name" value="Resolvase-like"/>
    <property type="match status" value="1"/>
</dbReference>
<dbReference type="Gene3D" id="3.40.50.1390">
    <property type="entry name" value="Resolvase, N-terminal catalytic domain"/>
    <property type="match status" value="1"/>
</dbReference>
<reference evidence="7 8" key="1">
    <citation type="submission" date="2015-03" db="EMBL/GenBank/DDBJ databases">
        <title>Genome Sequence of Kiloniella spongiae MEBiC09566, isolated from a marine sponge.</title>
        <authorList>
            <person name="Shao Z."/>
            <person name="Wang L."/>
            <person name="Li X."/>
        </authorList>
    </citation>
    <scope>NUCLEOTIDE SEQUENCE [LARGE SCALE GENOMIC DNA]</scope>
    <source>
        <strain evidence="7 8">MEBiC09566</strain>
    </source>
</reference>
<dbReference type="GO" id="GO:0000150">
    <property type="term" value="F:DNA strand exchange activity"/>
    <property type="evidence" value="ECO:0007669"/>
    <property type="project" value="UniProtKB-KW"/>
</dbReference>
<evidence type="ECO:0000256" key="2">
    <source>
        <dbReference type="ARBA" id="ARBA00022908"/>
    </source>
</evidence>
<comment type="caution">
    <text evidence="7">The sequence shown here is derived from an EMBL/GenBank/DDBJ whole genome shotgun (WGS) entry which is preliminary data.</text>
</comment>
<dbReference type="PANTHER" id="PTHR30461">
    <property type="entry name" value="DNA-INVERTASE FROM LAMBDOID PROPHAGE"/>
    <property type="match status" value="1"/>
</dbReference>
<dbReference type="CDD" id="cd03768">
    <property type="entry name" value="SR_ResInv"/>
    <property type="match status" value="1"/>
</dbReference>